<evidence type="ECO:0000313" key="1">
    <source>
        <dbReference type="EMBL" id="SDY99832.1"/>
    </source>
</evidence>
<keyword evidence="2" id="KW-1185">Reference proteome</keyword>
<protein>
    <submittedName>
        <fullName evidence="1">Uncharacterized protein</fullName>
    </submittedName>
</protein>
<dbReference type="Proteomes" id="UP000199529">
    <property type="component" value="Unassembled WGS sequence"/>
</dbReference>
<evidence type="ECO:0000313" key="2">
    <source>
        <dbReference type="Proteomes" id="UP000199529"/>
    </source>
</evidence>
<name>A0A1H3PF87_9PSEU</name>
<dbReference type="EMBL" id="FNOK01000042">
    <property type="protein sequence ID" value="SDY99832.1"/>
    <property type="molecule type" value="Genomic_DNA"/>
</dbReference>
<dbReference type="AlphaFoldDB" id="A0A1H3PF87"/>
<proteinExistence type="predicted"/>
<accession>A0A1H3PF87</accession>
<organism evidence="1 2">
    <name type="scientific">Saccharopolyspora shandongensis</name>
    <dbReference type="NCBI Taxonomy" id="418495"/>
    <lineage>
        <taxon>Bacteria</taxon>
        <taxon>Bacillati</taxon>
        <taxon>Actinomycetota</taxon>
        <taxon>Actinomycetes</taxon>
        <taxon>Pseudonocardiales</taxon>
        <taxon>Pseudonocardiaceae</taxon>
        <taxon>Saccharopolyspora</taxon>
    </lineage>
</organism>
<sequence>MVFGSWISLCCLVVLSASWGSVWVRAQRPQHAGAGEGVTTVWQLKAQIEAENAQRERVG</sequence>
<gene>
    <name evidence="1" type="ORF">SAMN05216215_10428</name>
</gene>
<reference evidence="2" key="1">
    <citation type="submission" date="2016-10" db="EMBL/GenBank/DDBJ databases">
        <authorList>
            <person name="Varghese N."/>
            <person name="Submissions S."/>
        </authorList>
    </citation>
    <scope>NUCLEOTIDE SEQUENCE [LARGE SCALE GENOMIC DNA]</scope>
    <source>
        <strain evidence="2">CGMCC 4.3530</strain>
    </source>
</reference>